<feature type="domain" description="Putative restriction endonuclease" evidence="1">
    <location>
        <begin position="17"/>
        <end position="155"/>
    </location>
</feature>
<dbReference type="OrthoDB" id="5368528at2"/>
<dbReference type="InterPro" id="IPR012296">
    <property type="entry name" value="Nuclease_put_TT1808"/>
</dbReference>
<dbReference type="AlphaFoldDB" id="A0A1I5QTN1"/>
<evidence type="ECO:0000313" key="3">
    <source>
        <dbReference type="Proteomes" id="UP000199227"/>
    </source>
</evidence>
<evidence type="ECO:0000313" key="2">
    <source>
        <dbReference type="EMBL" id="SFP49602.1"/>
    </source>
</evidence>
<dbReference type="GO" id="GO:0004519">
    <property type="term" value="F:endonuclease activity"/>
    <property type="evidence" value="ECO:0007669"/>
    <property type="project" value="UniProtKB-KW"/>
</dbReference>
<dbReference type="EMBL" id="FOXB01000022">
    <property type="protein sequence ID" value="SFP49602.1"/>
    <property type="molecule type" value="Genomic_DNA"/>
</dbReference>
<evidence type="ECO:0000259" key="1">
    <source>
        <dbReference type="Pfam" id="PF05685"/>
    </source>
</evidence>
<protein>
    <submittedName>
        <fullName evidence="2">Putative restriction endonuclease</fullName>
    </submittedName>
</protein>
<dbReference type="Proteomes" id="UP000199227">
    <property type="component" value="Unassembled WGS sequence"/>
</dbReference>
<sequence length="182" mass="21458">MGALRVEDIYPRYTYDDYINWEDRWELINGIAYSMAPAPTIKHQKISNNIAWELNNIFKDCSFCTATIFVDWKISEDTIVQPDNLVICHKPKNEKYLTKAPVIIFEILSKSTAKKDLTVKFELYEKEGVKYYCIVNPDDEVAKVYELKDGKYIKAGDFSDERFKFKIDKCDDLKEFDFSKIW</sequence>
<reference evidence="2 3" key="1">
    <citation type="submission" date="2016-10" db="EMBL/GenBank/DDBJ databases">
        <authorList>
            <person name="de Groot N.N."/>
        </authorList>
    </citation>
    <scope>NUCLEOTIDE SEQUENCE [LARGE SCALE GENOMIC DNA]</scope>
    <source>
        <strain evidence="2 3">EP1-55-1</strain>
    </source>
</reference>
<organism evidence="2 3">
    <name type="scientific">Hydrogenimonas thermophila</name>
    <dbReference type="NCBI Taxonomy" id="223786"/>
    <lineage>
        <taxon>Bacteria</taxon>
        <taxon>Pseudomonadati</taxon>
        <taxon>Campylobacterota</taxon>
        <taxon>Epsilonproteobacteria</taxon>
        <taxon>Campylobacterales</taxon>
        <taxon>Hydrogenimonadaceae</taxon>
        <taxon>Hydrogenimonas</taxon>
    </lineage>
</organism>
<proteinExistence type="predicted"/>
<dbReference type="SUPFAM" id="SSF52980">
    <property type="entry name" value="Restriction endonuclease-like"/>
    <property type="match status" value="1"/>
</dbReference>
<dbReference type="PANTHER" id="PTHR36558">
    <property type="entry name" value="GLR1098 PROTEIN"/>
    <property type="match status" value="1"/>
</dbReference>
<keyword evidence="2" id="KW-0378">Hydrolase</keyword>
<name>A0A1I5QTN1_9BACT</name>
<dbReference type="Gene3D" id="3.90.1570.10">
    <property type="entry name" value="tt1808, chain A"/>
    <property type="match status" value="1"/>
</dbReference>
<dbReference type="CDD" id="cd06260">
    <property type="entry name" value="DUF820-like"/>
    <property type="match status" value="1"/>
</dbReference>
<dbReference type="InterPro" id="IPR008538">
    <property type="entry name" value="Uma2"/>
</dbReference>
<dbReference type="Pfam" id="PF05685">
    <property type="entry name" value="Uma2"/>
    <property type="match status" value="1"/>
</dbReference>
<gene>
    <name evidence="2" type="ORF">SAMN05216234_12219</name>
</gene>
<dbReference type="STRING" id="223786.SAMN05216234_12219"/>
<keyword evidence="2" id="KW-0255">Endonuclease</keyword>
<dbReference type="InterPro" id="IPR011335">
    <property type="entry name" value="Restrct_endonuc-II-like"/>
</dbReference>
<dbReference type="RefSeq" id="WP_092912728.1">
    <property type="nucleotide sequence ID" value="NZ_FOXB01000022.1"/>
</dbReference>
<keyword evidence="3" id="KW-1185">Reference proteome</keyword>
<dbReference type="PANTHER" id="PTHR36558:SF1">
    <property type="entry name" value="RESTRICTION ENDONUCLEASE DOMAIN-CONTAINING PROTEIN-RELATED"/>
    <property type="match status" value="1"/>
</dbReference>
<keyword evidence="2" id="KW-0540">Nuclease</keyword>
<accession>A0A1I5QTN1</accession>